<dbReference type="Pfam" id="PF04468">
    <property type="entry name" value="PSP1"/>
    <property type="match status" value="1"/>
</dbReference>
<reference evidence="3 4" key="1">
    <citation type="journal article" date="2021" name="MBio">
        <title>A New Model Trypanosomatid, Novymonas esmeraldas: Genomic Perception of Its 'Candidatus Pandoraea novymonadis' Endosymbiont.</title>
        <authorList>
            <person name="Zakharova A."/>
            <person name="Saura A."/>
            <person name="Butenko A."/>
            <person name="Podesvova L."/>
            <person name="Warmusova S."/>
            <person name="Kostygov A.Y."/>
            <person name="Nenarokova A."/>
            <person name="Lukes J."/>
            <person name="Opperdoes F.R."/>
            <person name="Yurchenko V."/>
        </authorList>
    </citation>
    <scope>NUCLEOTIDE SEQUENCE [LARGE SCALE GENOMIC DNA]</scope>
    <source>
        <strain evidence="3 4">E262AT.01</strain>
    </source>
</reference>
<feature type="compositionally biased region" description="Polar residues" evidence="1">
    <location>
        <begin position="144"/>
        <end position="156"/>
    </location>
</feature>
<evidence type="ECO:0000313" key="4">
    <source>
        <dbReference type="Proteomes" id="UP001430356"/>
    </source>
</evidence>
<comment type="caution">
    <text evidence="3">The sequence shown here is derived from an EMBL/GenBank/DDBJ whole genome shotgun (WGS) entry which is preliminary data.</text>
</comment>
<evidence type="ECO:0000313" key="3">
    <source>
        <dbReference type="EMBL" id="KAK7199763.1"/>
    </source>
</evidence>
<name>A0AAW0F053_9TRYP</name>
<feature type="domain" description="PSP1 C-terminal" evidence="2">
    <location>
        <begin position="318"/>
        <end position="404"/>
    </location>
</feature>
<dbReference type="GO" id="GO:0005737">
    <property type="term" value="C:cytoplasm"/>
    <property type="evidence" value="ECO:0007669"/>
    <property type="project" value="TreeGrafter"/>
</dbReference>
<gene>
    <name evidence="3" type="ORF">NESM_000022500</name>
</gene>
<dbReference type="PROSITE" id="PS51411">
    <property type="entry name" value="PSP1_C"/>
    <property type="match status" value="1"/>
</dbReference>
<organism evidence="3 4">
    <name type="scientific">Novymonas esmeraldas</name>
    <dbReference type="NCBI Taxonomy" id="1808958"/>
    <lineage>
        <taxon>Eukaryota</taxon>
        <taxon>Discoba</taxon>
        <taxon>Euglenozoa</taxon>
        <taxon>Kinetoplastea</taxon>
        <taxon>Metakinetoplastina</taxon>
        <taxon>Trypanosomatida</taxon>
        <taxon>Trypanosomatidae</taxon>
        <taxon>Novymonas</taxon>
    </lineage>
</organism>
<proteinExistence type="predicted"/>
<sequence length="437" mass="47494">MPSAAAEESSESLHVFCTPVSRPQAAAPPTGPPAAAATTSTRPLAVLLELKNVNESLHHLSEQMIKWTEAGQTPAATATGSCDAARRATDTPGAADCAAAAAREKVEREALCLVLEATETTRQIALRCEAALRTYVSRLHPVEQSPSGPASGQVSCGISGAESASDPARYSTDGRVNPSGTEIPVVQLARDTSGPVPRLLLDPPPAPLPQFHGVARPVSTPVRLRGAAPALPTRRLWPAAYFCYLAHVEFKRRRVRRFQSPVSVAAGTYVIVPGDRGYDCGLVVQCAAWNPHRQAYEPDTIQTLDPTVLSPGGHGVVMEIIRVATDEEVHRLHREHVSMERLALTTCCDLVDRLHLPMDVTDCEYQFDGTKISFFFDAAVVIDFRQLNRELFRVFNARIWMQNTNTTVRNTAPPSGAARQTWQDHQGRPLAPLRREA</sequence>
<dbReference type="InterPro" id="IPR047767">
    <property type="entry name" value="PSP1-like"/>
</dbReference>
<dbReference type="InterPro" id="IPR007557">
    <property type="entry name" value="PSP1_C"/>
</dbReference>
<feature type="region of interest" description="Disordered" evidence="1">
    <location>
        <begin position="407"/>
        <end position="437"/>
    </location>
</feature>
<dbReference type="Proteomes" id="UP001430356">
    <property type="component" value="Unassembled WGS sequence"/>
</dbReference>
<evidence type="ECO:0000259" key="2">
    <source>
        <dbReference type="PROSITE" id="PS51411"/>
    </source>
</evidence>
<keyword evidence="4" id="KW-1185">Reference proteome</keyword>
<feature type="compositionally biased region" description="Polar residues" evidence="1">
    <location>
        <begin position="407"/>
        <end position="424"/>
    </location>
</feature>
<accession>A0AAW0F053</accession>
<dbReference type="AlphaFoldDB" id="A0AAW0F053"/>
<protein>
    <submittedName>
        <fullName evidence="3">PSP1 C-terminal conserved region containing protein</fullName>
    </submittedName>
</protein>
<dbReference type="EMBL" id="JAECZO010000001">
    <property type="protein sequence ID" value="KAK7199763.1"/>
    <property type="molecule type" value="Genomic_DNA"/>
</dbReference>
<dbReference type="PANTHER" id="PTHR43830">
    <property type="entry name" value="PROTEIN PSP1"/>
    <property type="match status" value="1"/>
</dbReference>
<evidence type="ECO:0000256" key="1">
    <source>
        <dbReference type="SAM" id="MobiDB-lite"/>
    </source>
</evidence>
<feature type="region of interest" description="Disordered" evidence="1">
    <location>
        <begin position="141"/>
        <end position="177"/>
    </location>
</feature>
<dbReference type="PANTHER" id="PTHR43830:SF15">
    <property type="entry name" value="PSP1 C-TERMINAL DOMAIN-CONTAINING PROTEIN"/>
    <property type="match status" value="1"/>
</dbReference>